<reference evidence="11 12" key="2">
    <citation type="submission" date="2018-11" db="EMBL/GenBank/DDBJ databases">
        <authorList>
            <consortium name="Pathogen Informatics"/>
        </authorList>
    </citation>
    <scope>NUCLEOTIDE SEQUENCE [LARGE SCALE GENOMIC DNA]</scope>
</reference>
<comment type="similarity">
    <text evidence="2 10">Belongs to the glycosyltransferase 31 family.</text>
</comment>
<dbReference type="PANTHER" id="PTHR11214:SF3">
    <property type="entry name" value="BETA-1,3-GALACTOSYLTRANSFERASE 6"/>
    <property type="match status" value="1"/>
</dbReference>
<evidence type="ECO:0000256" key="5">
    <source>
        <dbReference type="ARBA" id="ARBA00022692"/>
    </source>
</evidence>
<keyword evidence="3 10" id="KW-0328">Glycosyltransferase</keyword>
<keyword evidence="9" id="KW-0472">Membrane</keyword>
<evidence type="ECO:0000313" key="12">
    <source>
        <dbReference type="Proteomes" id="UP000271098"/>
    </source>
</evidence>
<comment type="subcellular location">
    <subcellularLocation>
        <location evidence="1 10">Golgi apparatus membrane</location>
        <topology evidence="1 10">Single-pass type II membrane protein</topology>
    </subcellularLocation>
</comment>
<dbReference type="WBParaSite" id="GPUH_0000529401-mRNA-1">
    <property type="protein sequence ID" value="GPUH_0000529401-mRNA-1"/>
    <property type="gene ID" value="GPUH_0000529401"/>
</dbReference>
<keyword evidence="5" id="KW-0812">Transmembrane</keyword>
<keyword evidence="6" id="KW-0735">Signal-anchor</keyword>
<keyword evidence="12" id="KW-1185">Reference proteome</keyword>
<dbReference type="PANTHER" id="PTHR11214">
    <property type="entry name" value="BETA-1,3-N-ACETYLGLUCOSAMINYLTRANSFERASE"/>
    <property type="match status" value="1"/>
</dbReference>
<gene>
    <name evidence="11" type="ORF">GPUH_LOCUS5286</name>
</gene>
<name>A0A183D996_9BILA</name>
<keyword evidence="4" id="KW-0808">Transferase</keyword>
<dbReference type="GO" id="GO:0000139">
    <property type="term" value="C:Golgi membrane"/>
    <property type="evidence" value="ECO:0007669"/>
    <property type="project" value="UniProtKB-SubCell"/>
</dbReference>
<protein>
    <recommendedName>
        <fullName evidence="10">Hexosyltransferase</fullName>
        <ecNumber evidence="10">2.4.1.-</ecNumber>
    </recommendedName>
</protein>
<evidence type="ECO:0000256" key="8">
    <source>
        <dbReference type="ARBA" id="ARBA00023034"/>
    </source>
</evidence>
<organism evidence="13">
    <name type="scientific">Gongylonema pulchrum</name>
    <dbReference type="NCBI Taxonomy" id="637853"/>
    <lineage>
        <taxon>Eukaryota</taxon>
        <taxon>Metazoa</taxon>
        <taxon>Ecdysozoa</taxon>
        <taxon>Nematoda</taxon>
        <taxon>Chromadorea</taxon>
        <taxon>Rhabditida</taxon>
        <taxon>Spirurina</taxon>
        <taxon>Spiruromorpha</taxon>
        <taxon>Spiruroidea</taxon>
        <taxon>Gongylonematidae</taxon>
        <taxon>Gongylonema</taxon>
    </lineage>
</organism>
<dbReference type="OrthoDB" id="6086505at2759"/>
<evidence type="ECO:0000256" key="4">
    <source>
        <dbReference type="ARBA" id="ARBA00022679"/>
    </source>
</evidence>
<evidence type="ECO:0000256" key="1">
    <source>
        <dbReference type="ARBA" id="ARBA00004323"/>
    </source>
</evidence>
<evidence type="ECO:0000256" key="10">
    <source>
        <dbReference type="RuleBase" id="RU363063"/>
    </source>
</evidence>
<dbReference type="GO" id="GO:0016758">
    <property type="term" value="F:hexosyltransferase activity"/>
    <property type="evidence" value="ECO:0007669"/>
    <property type="project" value="InterPro"/>
</dbReference>
<dbReference type="Proteomes" id="UP000271098">
    <property type="component" value="Unassembled WGS sequence"/>
</dbReference>
<dbReference type="Pfam" id="PF01762">
    <property type="entry name" value="Galactosyl_T"/>
    <property type="match status" value="1"/>
</dbReference>
<sequence length="168" mass="19623">MWLRFVDEFCPRVPYILKMDDDVVVNLYGLMKVLQMRSKPNSTLPFQSNTIACAAWQDATIVRENSKWMVPYEIYPYDGYPVCCNGWYYLMKSELVDDVHITGHMAQRVGAQHESWIMVNRVYPGAKAKPHILFVILQSMDERKKLWRDFLSLYGYQSGSVNAQQTKP</sequence>
<dbReference type="InterPro" id="IPR002659">
    <property type="entry name" value="Glyco_trans_31"/>
</dbReference>
<evidence type="ECO:0000256" key="2">
    <source>
        <dbReference type="ARBA" id="ARBA00008661"/>
    </source>
</evidence>
<evidence type="ECO:0000256" key="6">
    <source>
        <dbReference type="ARBA" id="ARBA00022968"/>
    </source>
</evidence>
<dbReference type="EC" id="2.4.1.-" evidence="10"/>
<evidence type="ECO:0000256" key="3">
    <source>
        <dbReference type="ARBA" id="ARBA00022676"/>
    </source>
</evidence>
<keyword evidence="7" id="KW-1133">Transmembrane helix</keyword>
<evidence type="ECO:0000256" key="9">
    <source>
        <dbReference type="ARBA" id="ARBA00023136"/>
    </source>
</evidence>
<keyword evidence="8 10" id="KW-0333">Golgi apparatus</keyword>
<evidence type="ECO:0000256" key="7">
    <source>
        <dbReference type="ARBA" id="ARBA00022989"/>
    </source>
</evidence>
<dbReference type="EMBL" id="UYRT01010989">
    <property type="protein sequence ID" value="VDK50061.1"/>
    <property type="molecule type" value="Genomic_DNA"/>
</dbReference>
<accession>A0A183D996</accession>
<dbReference type="GO" id="GO:0006493">
    <property type="term" value="P:protein O-linked glycosylation"/>
    <property type="evidence" value="ECO:0007669"/>
    <property type="project" value="TreeGrafter"/>
</dbReference>
<dbReference type="AlphaFoldDB" id="A0A183D996"/>
<evidence type="ECO:0000313" key="13">
    <source>
        <dbReference type="WBParaSite" id="GPUH_0000529401-mRNA-1"/>
    </source>
</evidence>
<proteinExistence type="inferred from homology"/>
<evidence type="ECO:0000313" key="11">
    <source>
        <dbReference type="EMBL" id="VDK50061.1"/>
    </source>
</evidence>
<reference evidence="13" key="1">
    <citation type="submission" date="2016-06" db="UniProtKB">
        <authorList>
            <consortium name="WormBaseParasite"/>
        </authorList>
    </citation>
    <scope>IDENTIFICATION</scope>
</reference>